<feature type="compositionally biased region" description="Basic and acidic residues" evidence="4">
    <location>
        <begin position="14"/>
        <end position="27"/>
    </location>
</feature>
<protein>
    <recommendedName>
        <fullName evidence="9">Myb-like DNA-binding domain-containing protein</fullName>
    </recommendedName>
</protein>
<dbReference type="RefSeq" id="XP_028466165.1">
    <property type="nucleotide sequence ID" value="XM_028606931.1"/>
</dbReference>
<dbReference type="EMBL" id="ML119055">
    <property type="protein sequence ID" value="ROT38359.1"/>
    <property type="molecule type" value="Genomic_DNA"/>
</dbReference>
<evidence type="ECO:0000259" key="5">
    <source>
        <dbReference type="PROSITE" id="PS50090"/>
    </source>
</evidence>
<name>A0A3N2PV38_SODAK</name>
<dbReference type="CDD" id="cd00167">
    <property type="entry name" value="SANT"/>
    <property type="match status" value="2"/>
</dbReference>
<dbReference type="PROSITE" id="PS51294">
    <property type="entry name" value="HTH_MYB"/>
    <property type="match status" value="1"/>
</dbReference>
<evidence type="ECO:0000256" key="1">
    <source>
        <dbReference type="ARBA" id="ARBA00004123"/>
    </source>
</evidence>
<keyword evidence="8" id="KW-1185">Reference proteome</keyword>
<feature type="compositionally biased region" description="Low complexity" evidence="4">
    <location>
        <begin position="110"/>
        <end position="151"/>
    </location>
</feature>
<dbReference type="PANTHER" id="PTHR46380">
    <property type="entry name" value="CYCLIN-D-BINDING MYB-LIKE TRANSCRIPTION FACTOR 1"/>
    <property type="match status" value="1"/>
</dbReference>
<reference evidence="7 8" key="1">
    <citation type="journal article" date="2018" name="Mol. Ecol.">
        <title>The obligate alkalophilic soda-lake fungus Sodiomyces alkalinus has shifted to a protein diet.</title>
        <authorList>
            <person name="Grum-Grzhimaylo A.A."/>
            <person name="Falkoski D.L."/>
            <person name="van den Heuvel J."/>
            <person name="Valero-Jimenez C.A."/>
            <person name="Min B."/>
            <person name="Choi I.G."/>
            <person name="Lipzen A."/>
            <person name="Daum C.G."/>
            <person name="Aanen D.K."/>
            <person name="Tsang A."/>
            <person name="Henrissat B."/>
            <person name="Bilanenko E.N."/>
            <person name="de Vries R.P."/>
            <person name="van Kan J.A.L."/>
            <person name="Grigoriev I.V."/>
            <person name="Debets A.J.M."/>
        </authorList>
    </citation>
    <scope>NUCLEOTIDE SEQUENCE [LARGE SCALE GENOMIC DNA]</scope>
    <source>
        <strain evidence="7 8">F11</strain>
    </source>
</reference>
<evidence type="ECO:0000256" key="2">
    <source>
        <dbReference type="ARBA" id="ARBA00023125"/>
    </source>
</evidence>
<evidence type="ECO:0000256" key="4">
    <source>
        <dbReference type="SAM" id="MobiDB-lite"/>
    </source>
</evidence>
<feature type="compositionally biased region" description="Low complexity" evidence="4">
    <location>
        <begin position="168"/>
        <end position="204"/>
    </location>
</feature>
<feature type="domain" description="Myb-like" evidence="5">
    <location>
        <begin position="332"/>
        <end position="381"/>
    </location>
</feature>
<sequence>MTPPSMLRMAEKRKRQDEENNHSESPNHKRRRVVQNGGSYGATRDVYDHPSSPDGESSSPSRARSLSSSGKRRQRAKPTFSQSQSTSKGKGKEPEKPPPLMNRFFSRLFSSQPASSKAAPPNPFSSQPPLSNASSSKATSSQPSLSRASSSKVPPLQPSLSRASFSDAPPARASSSETSSSQASSSEASSSQASPSQPSLPNASTSQASPLEPLSVKVSPSKAASSQAPALKVPPSNPSSSRPPPTNVGASSSRTRIFTPEETERITVAVETYRDKHNMTQREVNDLIQKGLGVGRTVVDTELKKFWSLVTATCSGKPRQKVIDFCRMRFHNFKARGGHWTPEEEEQLAQLVAQGGTKWAKWSLVMNRHPRDLRDRYRNYIICGSNRASDRWAPEEEEMFKMHVHEALEALEREKAAKPDNSFYDRPLDQLIDWQEISRRLGRTRSRLQCMSKWKKLQRRAEST</sequence>
<dbReference type="GO" id="GO:0000976">
    <property type="term" value="F:transcription cis-regulatory region binding"/>
    <property type="evidence" value="ECO:0007669"/>
    <property type="project" value="TreeGrafter"/>
</dbReference>
<keyword evidence="3" id="KW-0539">Nucleus</keyword>
<dbReference type="InterPro" id="IPR001005">
    <property type="entry name" value="SANT/Myb"/>
</dbReference>
<evidence type="ECO:0008006" key="9">
    <source>
        <dbReference type="Google" id="ProtNLM"/>
    </source>
</evidence>
<evidence type="ECO:0000256" key="3">
    <source>
        <dbReference type="ARBA" id="ARBA00023242"/>
    </source>
</evidence>
<dbReference type="Gene3D" id="1.10.10.60">
    <property type="entry name" value="Homeodomain-like"/>
    <property type="match status" value="2"/>
</dbReference>
<feature type="compositionally biased region" description="Low complexity" evidence="4">
    <location>
        <begin position="215"/>
        <end position="230"/>
    </location>
</feature>
<feature type="domain" description="HTH myb-type" evidence="6">
    <location>
        <begin position="332"/>
        <end position="385"/>
    </location>
</feature>
<dbReference type="Proteomes" id="UP000272025">
    <property type="component" value="Unassembled WGS sequence"/>
</dbReference>
<dbReference type="PROSITE" id="PS50090">
    <property type="entry name" value="MYB_LIKE"/>
    <property type="match status" value="2"/>
</dbReference>
<accession>A0A3N2PV38</accession>
<evidence type="ECO:0000313" key="7">
    <source>
        <dbReference type="EMBL" id="ROT38359.1"/>
    </source>
</evidence>
<comment type="subcellular location">
    <subcellularLocation>
        <location evidence="1">Nucleus</location>
    </subcellularLocation>
</comment>
<dbReference type="InterPro" id="IPR017930">
    <property type="entry name" value="Myb_dom"/>
</dbReference>
<feature type="compositionally biased region" description="Pro residues" evidence="4">
    <location>
        <begin position="235"/>
        <end position="246"/>
    </location>
</feature>
<evidence type="ECO:0000259" key="6">
    <source>
        <dbReference type="PROSITE" id="PS51294"/>
    </source>
</evidence>
<dbReference type="GO" id="GO:0005634">
    <property type="term" value="C:nucleus"/>
    <property type="evidence" value="ECO:0007669"/>
    <property type="project" value="UniProtKB-SubCell"/>
</dbReference>
<keyword evidence="2" id="KW-0238">DNA-binding</keyword>
<dbReference type="GeneID" id="39575409"/>
<dbReference type="SUPFAM" id="SSF46689">
    <property type="entry name" value="Homeodomain-like"/>
    <property type="match status" value="1"/>
</dbReference>
<organism evidence="7 8">
    <name type="scientific">Sodiomyces alkalinus (strain CBS 110278 / VKM F-3762 / F11)</name>
    <name type="common">Alkaliphilic filamentous fungus</name>
    <dbReference type="NCBI Taxonomy" id="1314773"/>
    <lineage>
        <taxon>Eukaryota</taxon>
        <taxon>Fungi</taxon>
        <taxon>Dikarya</taxon>
        <taxon>Ascomycota</taxon>
        <taxon>Pezizomycotina</taxon>
        <taxon>Sordariomycetes</taxon>
        <taxon>Hypocreomycetidae</taxon>
        <taxon>Glomerellales</taxon>
        <taxon>Plectosphaerellaceae</taxon>
        <taxon>Sodiomyces</taxon>
    </lineage>
</organism>
<feature type="region of interest" description="Disordered" evidence="4">
    <location>
        <begin position="1"/>
        <end position="262"/>
    </location>
</feature>
<dbReference type="Pfam" id="PF13921">
    <property type="entry name" value="Myb_DNA-bind_6"/>
    <property type="match status" value="1"/>
</dbReference>
<dbReference type="OrthoDB" id="39591at2759"/>
<dbReference type="PANTHER" id="PTHR46380:SF2">
    <property type="entry name" value="CYCLIN-D-BINDING MYB-LIKE TRANSCRIPTION FACTOR 1"/>
    <property type="match status" value="1"/>
</dbReference>
<dbReference type="InterPro" id="IPR051651">
    <property type="entry name" value="DMTF1_DNA-bind_reg"/>
</dbReference>
<gene>
    <name evidence="7" type="ORF">SODALDRAFT_160680</name>
</gene>
<dbReference type="GO" id="GO:0003700">
    <property type="term" value="F:DNA-binding transcription factor activity"/>
    <property type="evidence" value="ECO:0007669"/>
    <property type="project" value="TreeGrafter"/>
</dbReference>
<dbReference type="InterPro" id="IPR009057">
    <property type="entry name" value="Homeodomain-like_sf"/>
</dbReference>
<dbReference type="STRING" id="1314773.A0A3N2PV38"/>
<evidence type="ECO:0000313" key="8">
    <source>
        <dbReference type="Proteomes" id="UP000272025"/>
    </source>
</evidence>
<dbReference type="SMART" id="SM00717">
    <property type="entry name" value="SANT"/>
    <property type="match status" value="2"/>
</dbReference>
<feature type="compositionally biased region" description="Low complexity" evidence="4">
    <location>
        <begin position="50"/>
        <end position="69"/>
    </location>
</feature>
<feature type="domain" description="Myb-like" evidence="5">
    <location>
        <begin position="384"/>
        <end position="458"/>
    </location>
</feature>
<dbReference type="AlphaFoldDB" id="A0A3N2PV38"/>
<proteinExistence type="predicted"/>